<protein>
    <submittedName>
        <fullName evidence="1">Uncharacterized protein</fullName>
    </submittedName>
</protein>
<dbReference type="Proteomes" id="UP001172457">
    <property type="component" value="Chromosome 3"/>
</dbReference>
<proteinExistence type="predicted"/>
<gene>
    <name evidence="1" type="ORF">OSB04_012310</name>
</gene>
<evidence type="ECO:0000313" key="1">
    <source>
        <dbReference type="EMBL" id="KAJ9557696.1"/>
    </source>
</evidence>
<evidence type="ECO:0000313" key="2">
    <source>
        <dbReference type="Proteomes" id="UP001172457"/>
    </source>
</evidence>
<dbReference type="AlphaFoldDB" id="A0AA38TLT2"/>
<comment type="caution">
    <text evidence="1">The sequence shown here is derived from an EMBL/GenBank/DDBJ whole genome shotgun (WGS) entry which is preliminary data.</text>
</comment>
<organism evidence="1 2">
    <name type="scientific">Centaurea solstitialis</name>
    <name type="common">yellow star-thistle</name>
    <dbReference type="NCBI Taxonomy" id="347529"/>
    <lineage>
        <taxon>Eukaryota</taxon>
        <taxon>Viridiplantae</taxon>
        <taxon>Streptophyta</taxon>
        <taxon>Embryophyta</taxon>
        <taxon>Tracheophyta</taxon>
        <taxon>Spermatophyta</taxon>
        <taxon>Magnoliopsida</taxon>
        <taxon>eudicotyledons</taxon>
        <taxon>Gunneridae</taxon>
        <taxon>Pentapetalae</taxon>
        <taxon>asterids</taxon>
        <taxon>campanulids</taxon>
        <taxon>Asterales</taxon>
        <taxon>Asteraceae</taxon>
        <taxon>Carduoideae</taxon>
        <taxon>Cardueae</taxon>
        <taxon>Centaureinae</taxon>
        <taxon>Centaurea</taxon>
    </lineage>
</organism>
<keyword evidence="2" id="KW-1185">Reference proteome</keyword>
<sequence length="141" mass="15653">MGKLSALSALSTTPFARPSSKPLSRPSSGLRLFLLLFTPLTCFRPLPFSTKHLLSPFPTGLLSLSKESVRFYGFKSRISGILAISGNTWRKSGKSEDFAHNRMVDEMTRAVRSLAGEFIKEKNTTRLKSDSTPKSLRSSWV</sequence>
<reference evidence="1" key="1">
    <citation type="submission" date="2023-03" db="EMBL/GenBank/DDBJ databases">
        <title>Chromosome-scale reference genome and RAD-based genetic map of yellow starthistle (Centaurea solstitialis) reveal putative structural variation and QTLs associated with invader traits.</title>
        <authorList>
            <person name="Reatini B."/>
            <person name="Cang F.A."/>
            <person name="Jiang Q."/>
            <person name="Mckibben M.T.W."/>
            <person name="Barker M.S."/>
            <person name="Rieseberg L.H."/>
            <person name="Dlugosch K.M."/>
        </authorList>
    </citation>
    <scope>NUCLEOTIDE SEQUENCE</scope>
    <source>
        <strain evidence="1">CAN-66</strain>
        <tissue evidence="1">Leaf</tissue>
    </source>
</reference>
<dbReference type="EMBL" id="JARYMX010000003">
    <property type="protein sequence ID" value="KAJ9557696.1"/>
    <property type="molecule type" value="Genomic_DNA"/>
</dbReference>
<accession>A0AA38TLT2</accession>
<name>A0AA38TLT2_9ASTR</name>